<gene>
    <name evidence="5" type="ORF">EDC63_11217</name>
</gene>
<keyword evidence="3" id="KW-0378">Hydrolase</keyword>
<dbReference type="InterPro" id="IPR008201">
    <property type="entry name" value="HepT-like"/>
</dbReference>
<evidence type="ECO:0000256" key="1">
    <source>
        <dbReference type="ARBA" id="ARBA00022649"/>
    </source>
</evidence>
<comment type="similarity">
    <text evidence="4">Belongs to the HepT RNase toxin family.</text>
</comment>
<evidence type="ECO:0000256" key="4">
    <source>
        <dbReference type="ARBA" id="ARBA00024207"/>
    </source>
</evidence>
<dbReference type="NCBIfam" id="NF047751">
    <property type="entry name" value="HepT_toxin"/>
    <property type="match status" value="1"/>
</dbReference>
<protein>
    <submittedName>
        <fullName evidence="5">Uncharacterized protein YutE (UPF0331/DUF86 family)</fullName>
    </submittedName>
</protein>
<reference evidence="5 6" key="1">
    <citation type="submission" date="2019-03" db="EMBL/GenBank/DDBJ databases">
        <title>Genomic Encyclopedia of Type Strains, Phase IV (KMG-IV): sequencing the most valuable type-strain genomes for metagenomic binning, comparative biology and taxonomic classification.</title>
        <authorList>
            <person name="Goeker M."/>
        </authorList>
    </citation>
    <scope>NUCLEOTIDE SEQUENCE [LARGE SCALE GENOMIC DNA]</scope>
    <source>
        <strain evidence="5 6">DSM 100309</strain>
    </source>
</reference>
<dbReference type="PANTHER" id="PTHR33397">
    <property type="entry name" value="UPF0331 PROTEIN YUTE"/>
    <property type="match status" value="1"/>
</dbReference>
<organism evidence="5 6">
    <name type="scientific">Sulfurirhabdus autotrophica</name>
    <dbReference type="NCBI Taxonomy" id="1706046"/>
    <lineage>
        <taxon>Bacteria</taxon>
        <taxon>Pseudomonadati</taxon>
        <taxon>Pseudomonadota</taxon>
        <taxon>Betaproteobacteria</taxon>
        <taxon>Nitrosomonadales</taxon>
        <taxon>Sulfuricellaceae</taxon>
        <taxon>Sulfurirhabdus</taxon>
    </lineage>
</organism>
<name>A0A4R3Y2I5_9PROT</name>
<dbReference type="Proteomes" id="UP000295367">
    <property type="component" value="Unassembled WGS sequence"/>
</dbReference>
<dbReference type="Pfam" id="PF01934">
    <property type="entry name" value="HepT-like"/>
    <property type="match status" value="1"/>
</dbReference>
<dbReference type="InterPro" id="IPR037038">
    <property type="entry name" value="HepT-like_sf"/>
</dbReference>
<sequence>MDREVIEQKLESLRRCLKRIAEKCPTESEKLINDLDLQDIIALNLSRAVQLCVDIGAHLIAGMEVTPPDTMGQTFDILAQEGLMQPHLALRLKKAVGFRNIAVHNYEVINWLIVHAIAQHHLADFNEFAKMVATRLENENHFRE</sequence>
<evidence type="ECO:0000256" key="2">
    <source>
        <dbReference type="ARBA" id="ARBA00022722"/>
    </source>
</evidence>
<comment type="caution">
    <text evidence="5">The sequence shown here is derived from an EMBL/GenBank/DDBJ whole genome shotgun (WGS) entry which is preliminary data.</text>
</comment>
<dbReference type="PANTHER" id="PTHR33397:SF3">
    <property type="entry name" value="MRNA NUCLEASE HEPT"/>
    <property type="match status" value="1"/>
</dbReference>
<dbReference type="GO" id="GO:0016787">
    <property type="term" value="F:hydrolase activity"/>
    <property type="evidence" value="ECO:0007669"/>
    <property type="project" value="UniProtKB-KW"/>
</dbReference>
<dbReference type="EMBL" id="SMCO01000012">
    <property type="protein sequence ID" value="TCV84253.1"/>
    <property type="molecule type" value="Genomic_DNA"/>
</dbReference>
<dbReference type="GO" id="GO:0110001">
    <property type="term" value="C:toxin-antitoxin complex"/>
    <property type="evidence" value="ECO:0007669"/>
    <property type="project" value="InterPro"/>
</dbReference>
<accession>A0A4R3Y2I5</accession>
<dbReference type="OrthoDB" id="9796612at2"/>
<keyword evidence="6" id="KW-1185">Reference proteome</keyword>
<proteinExistence type="inferred from homology"/>
<evidence type="ECO:0000256" key="3">
    <source>
        <dbReference type="ARBA" id="ARBA00022801"/>
    </source>
</evidence>
<evidence type="ECO:0000313" key="6">
    <source>
        <dbReference type="Proteomes" id="UP000295367"/>
    </source>
</evidence>
<dbReference type="RefSeq" id="WP_124945433.1">
    <property type="nucleotide sequence ID" value="NZ_BHVT01000015.1"/>
</dbReference>
<dbReference type="AlphaFoldDB" id="A0A4R3Y2I5"/>
<dbReference type="Gene3D" id="1.20.120.580">
    <property type="entry name" value="bsu32300-like"/>
    <property type="match status" value="1"/>
</dbReference>
<keyword evidence="1" id="KW-1277">Toxin-antitoxin system</keyword>
<keyword evidence="2" id="KW-0540">Nuclease</keyword>
<dbReference type="InterPro" id="IPR052379">
    <property type="entry name" value="Type_VII_TA_RNase"/>
</dbReference>
<evidence type="ECO:0000313" key="5">
    <source>
        <dbReference type="EMBL" id="TCV84253.1"/>
    </source>
</evidence>
<dbReference type="GO" id="GO:0004540">
    <property type="term" value="F:RNA nuclease activity"/>
    <property type="evidence" value="ECO:0007669"/>
    <property type="project" value="InterPro"/>
</dbReference>